<feature type="compositionally biased region" description="Low complexity" evidence="1">
    <location>
        <begin position="516"/>
        <end position="525"/>
    </location>
</feature>
<evidence type="ECO:0000313" key="3">
    <source>
        <dbReference type="EMBL" id="SES22667.1"/>
    </source>
</evidence>
<evidence type="ECO:0000256" key="1">
    <source>
        <dbReference type="SAM" id="MobiDB-lite"/>
    </source>
</evidence>
<keyword evidence="2" id="KW-1133">Transmembrane helix</keyword>
<dbReference type="NCBIfam" id="NF038134">
    <property type="entry name" value="choice_anch_M"/>
    <property type="match status" value="2"/>
</dbReference>
<feature type="region of interest" description="Disordered" evidence="1">
    <location>
        <begin position="499"/>
        <end position="525"/>
    </location>
</feature>
<dbReference type="Proteomes" id="UP000198929">
    <property type="component" value="Unassembled WGS sequence"/>
</dbReference>
<accession>A0A1H9VMW5</accession>
<feature type="transmembrane region" description="Helical" evidence="2">
    <location>
        <begin position="792"/>
        <end position="813"/>
    </location>
</feature>
<keyword evidence="2" id="KW-0812">Transmembrane</keyword>
<protein>
    <submittedName>
        <fullName evidence="3">Surface-anchored protein</fullName>
    </submittedName>
</protein>
<evidence type="ECO:0000313" key="4">
    <source>
        <dbReference type="Proteomes" id="UP000198929"/>
    </source>
</evidence>
<keyword evidence="2" id="KW-0472">Membrane</keyword>
<organism evidence="3 4">
    <name type="scientific">Corynebacterium cystitidis DSM 20524</name>
    <dbReference type="NCBI Taxonomy" id="1121357"/>
    <lineage>
        <taxon>Bacteria</taxon>
        <taxon>Bacillati</taxon>
        <taxon>Actinomycetota</taxon>
        <taxon>Actinomycetes</taxon>
        <taxon>Mycobacteriales</taxon>
        <taxon>Corynebacteriaceae</taxon>
        <taxon>Corynebacterium</taxon>
    </lineage>
</organism>
<name>A0A1H9VMW5_9CORY</name>
<gene>
    <name evidence="3" type="ORF">SAMN05661109_02293</name>
</gene>
<sequence length="819" mass="88903">MLENCQKGTPIHMKRTWLVGLVSALALISPTVSPVGSPLAHAGPDDGKIVGTEQHIDAPKAFWEDNNFNLEILEGVDLQEGVLWVGKTEDPQYYQYTLPDEGFFDDFGAPGQTYYMAPQSAFMFNYPIWWGYGADTGIPTESFRHGIGALDLLSVEGPGQVEMFFDQGRQFGPKRQLGSGDKSPHTVPIVKGTHEHAATIFTKPGRYVLEYQASARTVDGELIQSEPQDLVVQVGGQRPKDTATPSLQQRYDAADSGDAAAAGYTFSVGPAEAGKNLSTISFKAGNGANGTLTVLIDGYFLTDLDVVDGQTEWDELLGPVDSRLQAVFTPAAGEGPRWISPELSYTEGGSAQVSSAESAESWNDRTGFSWRSNWNLPTAISTPEFTVTAQHVAGRPVEAGEYANPDMVKITLQADPRLRGFIHGGFYTDPDDENPTSTIEGTIEGGKVELYGNTYDWLNGTQVRFTITPHPTIDEHATTVVLTDNYEYGKNFEGTATFETPDSAVVPPEISKPEGPDAGPGDDGAQQTILLDKGHVDILALQEDGQLVARLKDDTGLHANQTVQRPLDQVVLVVRDNALQQRTEQLSDARFDFMGEVGQMFYYLPEAQDRGIIWPGYNTTGINYDDVDGHVTLTLTPRTVPEGATWGMFKGSGHNLEILTDSTVDDHSIEIGYPAHTHVSWAFSTPGEYVFDLTYSLTTKDGEVLTSEPEALTFAIGNAAAAQAGAEVENPPVDHEKDTPSDLPLPPKGQSNGEGEDPNADQNTGEPEDKKESSTTDLIGSAHNFWNRYQPLLLVLVGFFGGVSALWSVLPLVKAFFQN</sequence>
<reference evidence="4" key="1">
    <citation type="submission" date="2016-10" db="EMBL/GenBank/DDBJ databases">
        <authorList>
            <person name="Varghese N."/>
            <person name="Submissions S."/>
        </authorList>
    </citation>
    <scope>NUCLEOTIDE SEQUENCE [LARGE SCALE GENOMIC DNA]</scope>
    <source>
        <strain evidence="4">DSM 20524</strain>
    </source>
</reference>
<dbReference type="STRING" id="1121357.SAMN05661109_02293"/>
<evidence type="ECO:0000256" key="2">
    <source>
        <dbReference type="SAM" id="Phobius"/>
    </source>
</evidence>
<dbReference type="InterPro" id="IPR022435">
    <property type="entry name" value="Surface-anchored_actinobac"/>
</dbReference>
<dbReference type="NCBIfam" id="TIGR03769">
    <property type="entry name" value="P_ac_wall_RPT"/>
    <property type="match status" value="2"/>
</dbReference>
<feature type="region of interest" description="Disordered" evidence="1">
    <location>
        <begin position="723"/>
        <end position="776"/>
    </location>
</feature>
<keyword evidence="4" id="KW-1185">Reference proteome</keyword>
<dbReference type="AlphaFoldDB" id="A0A1H9VMW5"/>
<dbReference type="EMBL" id="FOGQ01000013">
    <property type="protein sequence ID" value="SES22667.1"/>
    <property type="molecule type" value="Genomic_DNA"/>
</dbReference>
<proteinExistence type="predicted"/>